<evidence type="ECO:0000256" key="5">
    <source>
        <dbReference type="ARBA" id="ARBA00023198"/>
    </source>
</evidence>
<dbReference type="Proteomes" id="UP000824219">
    <property type="component" value="Linkage Group LG28"/>
</dbReference>
<evidence type="ECO:0000256" key="2">
    <source>
        <dbReference type="ARBA" id="ARBA00022490"/>
    </source>
</evidence>
<dbReference type="EMBL" id="JAHKSW010000028">
    <property type="protein sequence ID" value="KAG7314434.1"/>
    <property type="molecule type" value="Genomic_DNA"/>
</dbReference>
<gene>
    <name evidence="8" type="ORF">KOW79_021737</name>
</gene>
<dbReference type="InterPro" id="IPR025307">
    <property type="entry name" value="FIIND_dom"/>
</dbReference>
<evidence type="ECO:0000256" key="1">
    <source>
        <dbReference type="ARBA" id="ARBA00004514"/>
    </source>
</evidence>
<dbReference type="Pfam" id="PF13553">
    <property type="entry name" value="FIIND"/>
    <property type="match status" value="1"/>
</dbReference>
<keyword evidence="9" id="KW-1185">Reference proteome</keyword>
<dbReference type="CDD" id="cd08330">
    <property type="entry name" value="CARD_ASC_NALP1"/>
    <property type="match status" value="1"/>
</dbReference>
<evidence type="ECO:0000313" key="9">
    <source>
        <dbReference type="Proteomes" id="UP000824219"/>
    </source>
</evidence>
<dbReference type="FunFam" id="1.10.533.10:FF:000013">
    <property type="entry name" value="Apoptosis-associated speck-like protein containing a CARD"/>
    <property type="match status" value="1"/>
</dbReference>
<keyword evidence="3" id="KW-0399">Innate immunity</keyword>
<dbReference type="Pfam" id="PF23679">
    <property type="entry name" value="UPA-FIIND"/>
    <property type="match status" value="1"/>
</dbReference>
<dbReference type="PROSITE" id="PS51830">
    <property type="entry name" value="FIIND"/>
    <property type="match status" value="1"/>
</dbReference>
<sequence length="431" mass="50236">MHSKRKSKQEQPVTFSVEVRSILNMVAENKGRPLETETRASQILEDMWRRAKKKQRRGGGFHLRDRIWDMYGMFRSADTSKFSGSRLQTHSILPSDSVLTSDFDESWSDEKNRYEFRTLYLHAGQFKCKFLDLVFDMKEEGRVMYKIVSWDRRVLERLSHMEPAGPLYNIECHKGSIHRLHLPHCETRTDVVTLSVAHVTNGNVKILQPLKVTHTHVIIEVQNLSCFGLLKASLLSAYLIRAQMRHESIRYIPTNFKCKLTPGKKYRPYCKTTDHEYVSQPEDETFDRARDPNYHPTFEVFLDTEDNKVTLSLLYKNSRVVWKPRDVMFTGTQRAATSKHSPGADFVDKYKAHVIQRVPSVMEIVDCIKSKEFTNEMYNKIRAEKTPQDKMRELYIYLNSAGRAAKAEFYQILQEKHLELVTELESGSGLD</sequence>
<keyword evidence="4" id="KW-0391">Immunity</keyword>
<dbReference type="PROSITE" id="PS50209">
    <property type="entry name" value="CARD"/>
    <property type="match status" value="1"/>
</dbReference>
<dbReference type="GO" id="GO:0006954">
    <property type="term" value="P:inflammatory response"/>
    <property type="evidence" value="ECO:0007669"/>
    <property type="project" value="UniProtKB-KW"/>
</dbReference>
<dbReference type="SUPFAM" id="SSF47986">
    <property type="entry name" value="DEATH domain"/>
    <property type="match status" value="1"/>
</dbReference>
<feature type="domain" description="CARD" evidence="6">
    <location>
        <begin position="345"/>
        <end position="428"/>
    </location>
</feature>
<dbReference type="InterPro" id="IPR001315">
    <property type="entry name" value="CARD"/>
</dbReference>
<evidence type="ECO:0000256" key="4">
    <source>
        <dbReference type="ARBA" id="ARBA00022859"/>
    </source>
</evidence>
<organism evidence="8 9">
    <name type="scientific">Hemibagrus wyckioides</name>
    <dbReference type="NCBI Taxonomy" id="337641"/>
    <lineage>
        <taxon>Eukaryota</taxon>
        <taxon>Metazoa</taxon>
        <taxon>Chordata</taxon>
        <taxon>Craniata</taxon>
        <taxon>Vertebrata</taxon>
        <taxon>Euteleostomi</taxon>
        <taxon>Actinopterygii</taxon>
        <taxon>Neopterygii</taxon>
        <taxon>Teleostei</taxon>
        <taxon>Ostariophysi</taxon>
        <taxon>Siluriformes</taxon>
        <taxon>Bagridae</taxon>
        <taxon>Hemibagrus</taxon>
    </lineage>
</organism>
<name>A0A9D3SD53_9TELE</name>
<keyword evidence="5" id="KW-0395">Inflammatory response</keyword>
<protein>
    <submittedName>
        <fullName evidence="8">Uncharacterized protein</fullName>
    </submittedName>
</protein>
<dbReference type="AlphaFoldDB" id="A0A9D3SD53"/>
<dbReference type="InterPro" id="IPR011029">
    <property type="entry name" value="DEATH-like_dom_sf"/>
</dbReference>
<comment type="caution">
    <text evidence="8">The sequence shown here is derived from an EMBL/GenBank/DDBJ whole genome shotgun (WGS) entry which is preliminary data.</text>
</comment>
<dbReference type="GO" id="GO:0042981">
    <property type="term" value="P:regulation of apoptotic process"/>
    <property type="evidence" value="ECO:0007669"/>
    <property type="project" value="InterPro"/>
</dbReference>
<dbReference type="PANTHER" id="PTHR46985">
    <property type="entry name" value="NACHT, LRR AND PYD DOMAINS-CONTAINING PROTEIN 1"/>
    <property type="match status" value="1"/>
</dbReference>
<reference evidence="8 9" key="1">
    <citation type="submission" date="2021-06" db="EMBL/GenBank/DDBJ databases">
        <title>Chromosome-level genome assembly of the red-tail catfish (Hemibagrus wyckioides).</title>
        <authorList>
            <person name="Shao F."/>
        </authorList>
    </citation>
    <scope>NUCLEOTIDE SEQUENCE [LARGE SCALE GENOMIC DNA]</scope>
    <source>
        <strain evidence="8">EC202008001</strain>
        <tissue evidence="8">Blood</tissue>
    </source>
</reference>
<proteinExistence type="predicted"/>
<dbReference type="InterPro" id="IPR033516">
    <property type="entry name" value="CARD8/ASC/NALP1_CARD"/>
</dbReference>
<dbReference type="GO" id="GO:0045087">
    <property type="term" value="P:innate immune response"/>
    <property type="evidence" value="ECO:0007669"/>
    <property type="project" value="UniProtKB-KW"/>
</dbReference>
<keyword evidence="2" id="KW-0963">Cytoplasm</keyword>
<evidence type="ECO:0000256" key="3">
    <source>
        <dbReference type="ARBA" id="ARBA00022588"/>
    </source>
</evidence>
<evidence type="ECO:0000259" key="7">
    <source>
        <dbReference type="PROSITE" id="PS51830"/>
    </source>
</evidence>
<dbReference type="InterPro" id="IPR051249">
    <property type="entry name" value="NLRP_Inflammasome"/>
</dbReference>
<evidence type="ECO:0000259" key="6">
    <source>
        <dbReference type="PROSITE" id="PS50209"/>
    </source>
</evidence>
<comment type="subcellular location">
    <subcellularLocation>
        <location evidence="1">Cytoplasm</location>
        <location evidence="1">Cytosol</location>
    </subcellularLocation>
</comment>
<accession>A0A9D3SD53</accession>
<feature type="domain" description="FIIND" evidence="7">
    <location>
        <begin position="96"/>
        <end position="341"/>
    </location>
</feature>
<dbReference type="OrthoDB" id="8891580at2759"/>
<dbReference type="GO" id="GO:0005829">
    <property type="term" value="C:cytosol"/>
    <property type="evidence" value="ECO:0007669"/>
    <property type="project" value="UniProtKB-SubCell"/>
</dbReference>
<evidence type="ECO:0000313" key="8">
    <source>
        <dbReference type="EMBL" id="KAG7314434.1"/>
    </source>
</evidence>
<dbReference type="PANTHER" id="PTHR46985:SF2">
    <property type="entry name" value="APOPTOSIS-ASSOCIATED SPECK-LIKE PROTEIN CONTAINING A CARD"/>
    <property type="match status" value="1"/>
</dbReference>
<dbReference type="Pfam" id="PF00619">
    <property type="entry name" value="CARD"/>
    <property type="match status" value="1"/>
</dbReference>
<dbReference type="Gene3D" id="1.10.533.10">
    <property type="entry name" value="Death Domain, Fas"/>
    <property type="match status" value="1"/>
</dbReference>